<evidence type="ECO:0000256" key="6">
    <source>
        <dbReference type="NCBIfam" id="TIGR00112"/>
    </source>
</evidence>
<evidence type="ECO:0000256" key="4">
    <source>
        <dbReference type="ARBA" id="ARBA00058118"/>
    </source>
</evidence>
<dbReference type="SUPFAM" id="SSF51735">
    <property type="entry name" value="NAD(P)-binding Rossmann-fold domains"/>
    <property type="match status" value="1"/>
</dbReference>
<proteinExistence type="inferred from homology"/>
<comment type="subcellular location">
    <subcellularLocation>
        <location evidence="5">Cytoplasm</location>
    </subcellularLocation>
</comment>
<comment type="catalytic activity">
    <reaction evidence="5">
        <text>L-proline + NAD(+) = (S)-1-pyrroline-5-carboxylate + NADH + 2 H(+)</text>
        <dbReference type="Rhea" id="RHEA:14105"/>
        <dbReference type="ChEBI" id="CHEBI:15378"/>
        <dbReference type="ChEBI" id="CHEBI:17388"/>
        <dbReference type="ChEBI" id="CHEBI:57540"/>
        <dbReference type="ChEBI" id="CHEBI:57945"/>
        <dbReference type="ChEBI" id="CHEBI:60039"/>
        <dbReference type="EC" id="1.5.1.2"/>
    </reaction>
</comment>
<dbReference type="PIRSF" id="PIRSF000193">
    <property type="entry name" value="Pyrrol-5-carb_rd"/>
    <property type="match status" value="1"/>
</dbReference>
<dbReference type="PANTHER" id="PTHR11645">
    <property type="entry name" value="PYRROLINE-5-CARBOXYLATE REDUCTASE"/>
    <property type="match status" value="1"/>
</dbReference>
<evidence type="ECO:0000259" key="9">
    <source>
        <dbReference type="Pfam" id="PF03807"/>
    </source>
</evidence>
<reference evidence="11 12" key="1">
    <citation type="submission" date="2018-03" db="EMBL/GenBank/DDBJ databases">
        <title>Genomic Encyclopedia of Archaeal and Bacterial Type Strains, Phase II (KMG-II): from individual species to whole genera.</title>
        <authorList>
            <person name="Goeker M."/>
        </authorList>
    </citation>
    <scope>NUCLEOTIDE SEQUENCE [LARGE SCALE GENOMIC DNA]</scope>
    <source>
        <strain evidence="11 12">DSM 44889</strain>
    </source>
</reference>
<dbReference type="NCBIfam" id="TIGR00112">
    <property type="entry name" value="proC"/>
    <property type="match status" value="1"/>
</dbReference>
<comment type="function">
    <text evidence="4 5">Catalyzes the reduction of 1-pyrroline-5-carboxylate (PCA) to L-proline.</text>
</comment>
<dbReference type="Pfam" id="PF03807">
    <property type="entry name" value="F420_oxidored"/>
    <property type="match status" value="1"/>
</dbReference>
<keyword evidence="5 8" id="KW-0028">Amino-acid biosynthesis</keyword>
<feature type="domain" description="Pyrroline-5-carboxylate reductase catalytic N-terminal" evidence="9">
    <location>
        <begin position="10"/>
        <end position="102"/>
    </location>
</feature>
<dbReference type="Proteomes" id="UP000245469">
    <property type="component" value="Unassembled WGS sequence"/>
</dbReference>
<dbReference type="PROSITE" id="PS00521">
    <property type="entry name" value="P5CR"/>
    <property type="match status" value="1"/>
</dbReference>
<gene>
    <name evidence="5" type="primary">proC</name>
    <name evidence="11" type="ORF">BXY45_11048</name>
</gene>
<dbReference type="AlphaFoldDB" id="A0A316A7W6"/>
<comment type="similarity">
    <text evidence="1 5 8">Belongs to the pyrroline-5-carboxylate reductase family.</text>
</comment>
<dbReference type="InterPro" id="IPR000304">
    <property type="entry name" value="Pyrroline-COOH_reductase"/>
</dbReference>
<dbReference type="Gene3D" id="1.10.3730.10">
    <property type="entry name" value="ProC C-terminal domain-like"/>
    <property type="match status" value="1"/>
</dbReference>
<comment type="pathway">
    <text evidence="5 8">Amino-acid biosynthesis; L-proline biosynthesis; L-proline from L-glutamate 5-semialdehyde: step 1/1.</text>
</comment>
<dbReference type="Pfam" id="PF14748">
    <property type="entry name" value="P5CR_dimer"/>
    <property type="match status" value="1"/>
</dbReference>
<dbReference type="GO" id="GO:0004735">
    <property type="term" value="F:pyrroline-5-carboxylate reductase activity"/>
    <property type="evidence" value="ECO:0007669"/>
    <property type="project" value="UniProtKB-UniRule"/>
</dbReference>
<dbReference type="PANTHER" id="PTHR11645:SF0">
    <property type="entry name" value="PYRROLINE-5-CARBOXYLATE REDUCTASE 3"/>
    <property type="match status" value="1"/>
</dbReference>
<keyword evidence="5" id="KW-0963">Cytoplasm</keyword>
<comment type="caution">
    <text evidence="11">The sequence shown here is derived from an EMBL/GenBank/DDBJ whole genome shotgun (WGS) entry which is preliminary data.</text>
</comment>
<keyword evidence="5 8" id="KW-0641">Proline biosynthesis</keyword>
<dbReference type="GO" id="GO:0005737">
    <property type="term" value="C:cytoplasm"/>
    <property type="evidence" value="ECO:0007669"/>
    <property type="project" value="UniProtKB-SubCell"/>
</dbReference>
<dbReference type="EMBL" id="QGDQ01000010">
    <property type="protein sequence ID" value="PWJ53805.1"/>
    <property type="molecule type" value="Genomic_DNA"/>
</dbReference>
<evidence type="ECO:0000313" key="11">
    <source>
        <dbReference type="EMBL" id="PWJ53805.1"/>
    </source>
</evidence>
<comment type="catalytic activity">
    <reaction evidence="5 8">
        <text>L-proline + NADP(+) = (S)-1-pyrroline-5-carboxylate + NADPH + 2 H(+)</text>
        <dbReference type="Rhea" id="RHEA:14109"/>
        <dbReference type="ChEBI" id="CHEBI:15378"/>
        <dbReference type="ChEBI" id="CHEBI:17388"/>
        <dbReference type="ChEBI" id="CHEBI:57783"/>
        <dbReference type="ChEBI" id="CHEBI:58349"/>
        <dbReference type="ChEBI" id="CHEBI:60039"/>
        <dbReference type="EC" id="1.5.1.2"/>
    </reaction>
</comment>
<evidence type="ECO:0000256" key="5">
    <source>
        <dbReference type="HAMAP-Rule" id="MF_01925"/>
    </source>
</evidence>
<accession>A0A316A7W6</accession>
<feature type="domain" description="Pyrroline-5-carboxylate reductase dimerisation" evidence="10">
    <location>
        <begin position="164"/>
        <end position="268"/>
    </location>
</feature>
<evidence type="ECO:0000256" key="8">
    <source>
        <dbReference type="RuleBase" id="RU003903"/>
    </source>
</evidence>
<dbReference type="InterPro" id="IPR053790">
    <property type="entry name" value="P5CR-like_CS"/>
</dbReference>
<dbReference type="InterPro" id="IPR036291">
    <property type="entry name" value="NAD(P)-bd_dom_sf"/>
</dbReference>
<keyword evidence="12" id="KW-1185">Reference proteome</keyword>
<name>A0A316A7W6_9ACTN</name>
<evidence type="ECO:0000256" key="1">
    <source>
        <dbReference type="ARBA" id="ARBA00005525"/>
    </source>
</evidence>
<dbReference type="GO" id="GO:0055129">
    <property type="term" value="P:L-proline biosynthetic process"/>
    <property type="evidence" value="ECO:0007669"/>
    <property type="project" value="UniProtKB-UniRule"/>
</dbReference>
<dbReference type="SUPFAM" id="SSF48179">
    <property type="entry name" value="6-phosphogluconate dehydrogenase C-terminal domain-like"/>
    <property type="match status" value="1"/>
</dbReference>
<evidence type="ECO:0000256" key="7">
    <source>
        <dbReference type="PIRSR" id="PIRSR000193-1"/>
    </source>
</evidence>
<organism evidence="11 12">
    <name type="scientific">Quadrisphaera granulorum</name>
    <dbReference type="NCBI Taxonomy" id="317664"/>
    <lineage>
        <taxon>Bacteria</taxon>
        <taxon>Bacillati</taxon>
        <taxon>Actinomycetota</taxon>
        <taxon>Actinomycetes</taxon>
        <taxon>Kineosporiales</taxon>
        <taxon>Kineosporiaceae</taxon>
        <taxon>Quadrisphaera</taxon>
    </lineage>
</organism>
<evidence type="ECO:0000256" key="2">
    <source>
        <dbReference type="ARBA" id="ARBA00022857"/>
    </source>
</evidence>
<dbReference type="EC" id="1.5.1.2" evidence="5 6"/>
<dbReference type="FunFam" id="1.10.3730.10:FF:000001">
    <property type="entry name" value="Pyrroline-5-carboxylate reductase"/>
    <property type="match status" value="1"/>
</dbReference>
<sequence length="270" mass="26395">MADTEQSAVTVAVLGTGTMGEAVLAAVLAGGQPAERTLATARRPQRAAELTERHGVRVVTVREAAAADVVVLGVKPQQLDAVAAEVAGAVREGALLVSLLAGVTTARLAAAFPGAKVVRTVVNTPAVVGAGVTVLAAGAGAGEAELARTEELLAATGTVLRLPEGQLDAATGVSGSGPAFVFAVADALAEGGVGAGLPRAVALQLAAATVLGAGRLMVETGTHPALLREQVTSPAGTTAAGLRELDAQGMRAALVSAVMAAAKRSAELAG</sequence>
<feature type="binding site" evidence="7">
    <location>
        <begin position="14"/>
        <end position="19"/>
    </location>
    <ligand>
        <name>NADP(+)</name>
        <dbReference type="ChEBI" id="CHEBI:58349"/>
    </ligand>
</feature>
<keyword evidence="2 5" id="KW-0521">NADP</keyword>
<dbReference type="UniPathway" id="UPA00098">
    <property type="reaction ID" value="UER00361"/>
</dbReference>
<dbReference type="InterPro" id="IPR029036">
    <property type="entry name" value="P5CR_dimer"/>
</dbReference>
<dbReference type="RefSeq" id="WP_245961726.1">
    <property type="nucleotide sequence ID" value="NZ_QGDQ01000010.1"/>
</dbReference>
<dbReference type="Gene3D" id="3.40.50.720">
    <property type="entry name" value="NAD(P)-binding Rossmann-like Domain"/>
    <property type="match status" value="1"/>
</dbReference>
<dbReference type="HAMAP" id="MF_01925">
    <property type="entry name" value="P5C_reductase"/>
    <property type="match status" value="1"/>
</dbReference>
<evidence type="ECO:0000259" key="10">
    <source>
        <dbReference type="Pfam" id="PF14748"/>
    </source>
</evidence>
<dbReference type="InterPro" id="IPR008927">
    <property type="entry name" value="6-PGluconate_DH-like_C_sf"/>
</dbReference>
<evidence type="ECO:0000313" key="12">
    <source>
        <dbReference type="Proteomes" id="UP000245469"/>
    </source>
</evidence>
<keyword evidence="3 5" id="KW-0560">Oxidoreductase</keyword>
<dbReference type="InterPro" id="IPR028939">
    <property type="entry name" value="P5C_Rdtase_cat_N"/>
</dbReference>
<evidence type="ECO:0000256" key="3">
    <source>
        <dbReference type="ARBA" id="ARBA00023002"/>
    </source>
</evidence>
<protein>
    <recommendedName>
        <fullName evidence="5 6">Pyrroline-5-carboxylate reductase</fullName>
        <shortName evidence="5">P5C reductase</shortName>
        <shortName evidence="5">P5CR</shortName>
        <ecNumber evidence="5 6">1.5.1.2</ecNumber>
    </recommendedName>
    <alternativeName>
        <fullName evidence="5">PCA reductase</fullName>
    </alternativeName>
</protein>